<accession>A0A1D1UKS5</accession>
<dbReference type="PIRSF" id="PIRSF028043">
    <property type="entry name" value="PP2A_B56"/>
    <property type="match status" value="1"/>
</dbReference>
<dbReference type="AlphaFoldDB" id="A0A1D1UKS5"/>
<evidence type="ECO:0000256" key="1">
    <source>
        <dbReference type="ARBA" id="ARBA00009745"/>
    </source>
</evidence>
<organism evidence="4 5">
    <name type="scientific">Ramazzottius varieornatus</name>
    <name type="common">Water bear</name>
    <name type="synonym">Tardigrade</name>
    <dbReference type="NCBI Taxonomy" id="947166"/>
    <lineage>
        <taxon>Eukaryota</taxon>
        <taxon>Metazoa</taxon>
        <taxon>Ecdysozoa</taxon>
        <taxon>Tardigrada</taxon>
        <taxon>Eutardigrada</taxon>
        <taxon>Parachela</taxon>
        <taxon>Hypsibioidea</taxon>
        <taxon>Ramazzottiidae</taxon>
        <taxon>Ramazzottius</taxon>
    </lineage>
</organism>
<evidence type="ECO:0000256" key="2">
    <source>
        <dbReference type="PIRNR" id="PIRNR028043"/>
    </source>
</evidence>
<evidence type="ECO:0000256" key="3">
    <source>
        <dbReference type="SAM" id="MobiDB-lite"/>
    </source>
</evidence>
<dbReference type="PANTHER" id="PTHR10257">
    <property type="entry name" value="SERINE/THREONINE PROTEIN PHOSPHATASE 2A PP2A REGULATORY SUBUNIT B"/>
    <property type="match status" value="1"/>
</dbReference>
<evidence type="ECO:0000313" key="4">
    <source>
        <dbReference type="EMBL" id="GAU88242.1"/>
    </source>
</evidence>
<sequence length="539" mass="61608">MSKEVPKTPPAAKSTAGAPPSSGPSNLEKELLEKQGPGPLIDRPISATAAATANAADQRDKMDAFVKRSANKRRQRQSSNSALSVANKAHTEMEHLALLKDTAPGEQEELLVKKLYLCSCLFDFMDATADVKNKEMKRETLLELADFISTSRNVLNEHIYPEVVRMVGNNLFRVLPPADTPDYDPEEDEPSLESAWPHLQIVYEFFLRVLESQDFNPQIAKKWIDIKFVSQLLELFDSEDPRERDYLKTVLHRIYGKFLGLRAFIRKQINHIFLKFIYETEHFNGVGELLEILGSIINGFALPLKAEHKQFLVKVLIPLHKVRCLGLYHAQLAYCIVQFIEKDATLTEPVIKGMLKYWPKTSSQKEVMFLGEIEEILDVIEPVQFVKVQELLFKQLARCVASPHFQVAERALYYWNNEYVLNLIEDNCAVILPIMYPALYKMSKEHWNPTIIGLVYNVLKAFMEMNSKLFDELTAQYKNDRVKDKKRDKDREELWTRLDKLAVDDVGKKDKDRSPNSLPTSATSVNATSNNDDKGKKSS</sequence>
<proteinExistence type="inferred from homology"/>
<feature type="compositionally biased region" description="Low complexity" evidence="3">
    <location>
        <begin position="10"/>
        <end position="25"/>
    </location>
</feature>
<feature type="region of interest" description="Disordered" evidence="3">
    <location>
        <begin position="506"/>
        <end position="539"/>
    </location>
</feature>
<dbReference type="GO" id="GO:0007165">
    <property type="term" value="P:signal transduction"/>
    <property type="evidence" value="ECO:0007669"/>
    <property type="project" value="InterPro"/>
</dbReference>
<dbReference type="OrthoDB" id="10264446at2759"/>
<feature type="compositionally biased region" description="Low complexity" evidence="3">
    <location>
        <begin position="47"/>
        <end position="56"/>
    </location>
</feature>
<dbReference type="GO" id="GO:0000159">
    <property type="term" value="C:protein phosphatase type 2A complex"/>
    <property type="evidence" value="ECO:0007669"/>
    <property type="project" value="UniProtKB-UniRule"/>
</dbReference>
<dbReference type="STRING" id="947166.A0A1D1UKS5"/>
<dbReference type="Pfam" id="PF01603">
    <property type="entry name" value="B56"/>
    <property type="match status" value="1"/>
</dbReference>
<feature type="compositionally biased region" description="Polar residues" evidence="3">
    <location>
        <begin position="515"/>
        <end position="530"/>
    </location>
</feature>
<dbReference type="InterPro" id="IPR016024">
    <property type="entry name" value="ARM-type_fold"/>
</dbReference>
<comment type="similarity">
    <text evidence="1">Belongs to the phosphatase 2A regulatory subunit B56 family.</text>
</comment>
<dbReference type="GO" id="GO:0072542">
    <property type="term" value="F:protein phosphatase activator activity"/>
    <property type="evidence" value="ECO:0007669"/>
    <property type="project" value="TreeGrafter"/>
</dbReference>
<dbReference type="Gene3D" id="1.25.10.10">
    <property type="entry name" value="Leucine-rich Repeat Variant"/>
    <property type="match status" value="1"/>
</dbReference>
<feature type="region of interest" description="Disordered" evidence="3">
    <location>
        <begin position="1"/>
        <end position="60"/>
    </location>
</feature>
<comment type="caution">
    <text evidence="4">The sequence shown here is derived from an EMBL/GenBank/DDBJ whole genome shotgun (WGS) entry which is preliminary data.</text>
</comment>
<evidence type="ECO:0000313" key="5">
    <source>
        <dbReference type="Proteomes" id="UP000186922"/>
    </source>
</evidence>
<name>A0A1D1UKS5_RAMVA</name>
<gene>
    <name evidence="4" type="primary">RvY_00981-1</name>
    <name evidence="4" type="synonym">RvY_00981.1</name>
    <name evidence="4" type="ORF">RvY_00981</name>
</gene>
<dbReference type="GO" id="GO:0005634">
    <property type="term" value="C:nucleus"/>
    <property type="evidence" value="ECO:0007669"/>
    <property type="project" value="TreeGrafter"/>
</dbReference>
<dbReference type="EMBL" id="BDGG01000001">
    <property type="protein sequence ID" value="GAU88242.1"/>
    <property type="molecule type" value="Genomic_DNA"/>
</dbReference>
<protein>
    <recommendedName>
        <fullName evidence="2">Serine/threonine protein phosphatase 2A regulatory subunit</fullName>
    </recommendedName>
</protein>
<dbReference type="InterPro" id="IPR011989">
    <property type="entry name" value="ARM-like"/>
</dbReference>
<keyword evidence="5" id="KW-1185">Reference proteome</keyword>
<dbReference type="SUPFAM" id="SSF48371">
    <property type="entry name" value="ARM repeat"/>
    <property type="match status" value="1"/>
</dbReference>
<reference evidence="4 5" key="1">
    <citation type="journal article" date="2016" name="Nat. Commun.">
        <title>Extremotolerant tardigrade genome and improved radiotolerance of human cultured cells by tardigrade-unique protein.</title>
        <authorList>
            <person name="Hashimoto T."/>
            <person name="Horikawa D.D."/>
            <person name="Saito Y."/>
            <person name="Kuwahara H."/>
            <person name="Kozuka-Hata H."/>
            <person name="Shin-I T."/>
            <person name="Minakuchi Y."/>
            <person name="Ohishi K."/>
            <person name="Motoyama A."/>
            <person name="Aizu T."/>
            <person name="Enomoto A."/>
            <person name="Kondo K."/>
            <person name="Tanaka S."/>
            <person name="Hara Y."/>
            <person name="Koshikawa S."/>
            <person name="Sagara H."/>
            <person name="Miura T."/>
            <person name="Yokobori S."/>
            <person name="Miyagawa K."/>
            <person name="Suzuki Y."/>
            <person name="Kubo T."/>
            <person name="Oyama M."/>
            <person name="Kohara Y."/>
            <person name="Fujiyama A."/>
            <person name="Arakawa K."/>
            <person name="Katayama T."/>
            <person name="Toyoda A."/>
            <person name="Kunieda T."/>
        </authorList>
    </citation>
    <scope>NUCLEOTIDE SEQUENCE [LARGE SCALE GENOMIC DNA]</scope>
    <source>
        <strain evidence="4 5">YOKOZUNA-1</strain>
    </source>
</reference>
<dbReference type="PANTHER" id="PTHR10257:SF5">
    <property type="entry name" value="WIDERBORST, ISOFORM H"/>
    <property type="match status" value="1"/>
</dbReference>
<dbReference type="InterPro" id="IPR002554">
    <property type="entry name" value="PP2A_B56"/>
</dbReference>
<dbReference type="FunFam" id="1.25.10.10:FF:000010">
    <property type="entry name" value="Serine/threonine-protein phosphatase 2A 56 kDa regulatory subunit"/>
    <property type="match status" value="1"/>
</dbReference>
<dbReference type="Proteomes" id="UP000186922">
    <property type="component" value="Unassembled WGS sequence"/>
</dbReference>
<dbReference type="GO" id="GO:0005829">
    <property type="term" value="C:cytosol"/>
    <property type="evidence" value="ECO:0007669"/>
    <property type="project" value="TreeGrafter"/>
</dbReference>